<reference evidence="2 3" key="1">
    <citation type="journal article" date="2011" name="Front. Microbiol.">
        <title>Genomic signatures of strain selection and enhancement in Bacillus atrophaeus var. globigii, a historical biowarfare simulant.</title>
        <authorList>
            <person name="Gibbons H.S."/>
            <person name="Broomall S.M."/>
            <person name="McNew L.A."/>
            <person name="Daligault H."/>
            <person name="Chapman C."/>
            <person name="Bruce D."/>
            <person name="Karavis M."/>
            <person name="Krepps M."/>
            <person name="McGregor P.A."/>
            <person name="Hong C."/>
            <person name="Park K.H."/>
            <person name="Akmal A."/>
            <person name="Feldman A."/>
            <person name="Lin J.S."/>
            <person name="Chang W.E."/>
            <person name="Higgs B.W."/>
            <person name="Demirev P."/>
            <person name="Lindquist J."/>
            <person name="Liem A."/>
            <person name="Fochler E."/>
            <person name="Read T.D."/>
            <person name="Tapia R."/>
            <person name="Johnson S."/>
            <person name="Bishop-Lilly K.A."/>
            <person name="Detter C."/>
            <person name="Han C."/>
            <person name="Sozhamannan S."/>
            <person name="Rosenzweig C.N."/>
            <person name="Skowronski E.W."/>
        </authorList>
    </citation>
    <scope>NUCLEOTIDE SEQUENCE [LARGE SCALE GENOMIC DNA]</scope>
    <source>
        <strain evidence="2 3">PIT1</strain>
    </source>
</reference>
<evidence type="ECO:0000313" key="2">
    <source>
        <dbReference type="EMBL" id="RUO75548.1"/>
    </source>
</evidence>
<dbReference type="EMBL" id="PIQG01000006">
    <property type="protein sequence ID" value="RUO75548.1"/>
    <property type="molecule type" value="Genomic_DNA"/>
</dbReference>
<name>A0A432ZC80_9GAMM</name>
<dbReference type="Proteomes" id="UP000288279">
    <property type="component" value="Unassembled WGS sequence"/>
</dbReference>
<dbReference type="AlphaFoldDB" id="A0A432ZC80"/>
<feature type="transmembrane region" description="Helical" evidence="1">
    <location>
        <begin position="97"/>
        <end position="115"/>
    </location>
</feature>
<keyword evidence="1" id="KW-0472">Membrane</keyword>
<dbReference type="InterPro" id="IPR007163">
    <property type="entry name" value="VCA0040-like"/>
</dbReference>
<dbReference type="PANTHER" id="PTHR37308">
    <property type="entry name" value="INTEGRAL MEMBRANE PROTEIN"/>
    <property type="match status" value="1"/>
</dbReference>
<keyword evidence="1" id="KW-1133">Transmembrane helix</keyword>
<keyword evidence="3" id="KW-1185">Reference proteome</keyword>
<comment type="caution">
    <text evidence="2">The sequence shown here is derived from an EMBL/GenBank/DDBJ whole genome shotgun (WGS) entry which is preliminary data.</text>
</comment>
<evidence type="ECO:0000256" key="1">
    <source>
        <dbReference type="SAM" id="Phobius"/>
    </source>
</evidence>
<dbReference type="Pfam" id="PF04018">
    <property type="entry name" value="VCA0040-like"/>
    <property type="match status" value="1"/>
</dbReference>
<feature type="transmembrane region" description="Helical" evidence="1">
    <location>
        <begin position="121"/>
        <end position="141"/>
    </location>
</feature>
<feature type="transmembrane region" description="Helical" evidence="1">
    <location>
        <begin position="226"/>
        <end position="244"/>
    </location>
</feature>
<feature type="transmembrane region" description="Helical" evidence="1">
    <location>
        <begin position="68"/>
        <end position="90"/>
    </location>
</feature>
<proteinExistence type="predicted"/>
<gene>
    <name evidence="2" type="ORF">CWI83_10480</name>
</gene>
<keyword evidence="1" id="KW-0812">Transmembrane</keyword>
<evidence type="ECO:0000313" key="3">
    <source>
        <dbReference type="Proteomes" id="UP000288279"/>
    </source>
</evidence>
<feature type="transmembrane region" description="Helical" evidence="1">
    <location>
        <begin position="193"/>
        <end position="214"/>
    </location>
</feature>
<organism evidence="2 3">
    <name type="scientific">Pseudidiomarina taiwanensis</name>
    <dbReference type="NCBI Taxonomy" id="337250"/>
    <lineage>
        <taxon>Bacteria</taxon>
        <taxon>Pseudomonadati</taxon>
        <taxon>Pseudomonadota</taxon>
        <taxon>Gammaproteobacteria</taxon>
        <taxon>Alteromonadales</taxon>
        <taxon>Idiomarinaceae</taxon>
        <taxon>Pseudidiomarina</taxon>
    </lineage>
</organism>
<protein>
    <submittedName>
        <fullName evidence="2">DUF368 domain-containing protein</fullName>
    </submittedName>
</protein>
<accession>A0A432ZC80</accession>
<feature type="transmembrane region" description="Helical" evidence="1">
    <location>
        <begin position="12"/>
        <end position="35"/>
    </location>
</feature>
<dbReference type="RefSeq" id="WP_126828768.1">
    <property type="nucleotide sequence ID" value="NZ_PIQG01000006.1"/>
</dbReference>
<feature type="transmembrane region" description="Helical" evidence="1">
    <location>
        <begin position="153"/>
        <end position="181"/>
    </location>
</feature>
<sequence>MKKYAQWMVKGAAMGMADIVPGISGGTIAFILGIYERFLQALTSFNLQALKHLSGFRFKALWQHIDGAFLLSLFGGILIAIFSLANLITFMLEHHPVPLWSFFNGLILASFPLLISKFKWSAYRAGLFVAGAVAAMLITTLTPMHTNPSYWMFLGAGFISICAMMLPGISGSFLLLIMGMYAPITTAVSELNLLPLGIFATGAIAGLLVFSRLLQWALKRAHDAMLALLSGIVLGALFRIWPWQIDNNLVTPMRYAEVHLSADIGWAIVAFVLGAGLIQLLLHLEQLFNGEQDASNH</sequence>
<feature type="transmembrane region" description="Helical" evidence="1">
    <location>
        <begin position="264"/>
        <end position="282"/>
    </location>
</feature>
<dbReference type="OrthoDB" id="9793746at2"/>
<dbReference type="PANTHER" id="PTHR37308:SF1">
    <property type="entry name" value="POLYPRENYL-PHOSPHATE TRANSPORTER"/>
    <property type="match status" value="1"/>
</dbReference>